<feature type="transmembrane region" description="Helical" evidence="1">
    <location>
        <begin position="51"/>
        <end position="72"/>
    </location>
</feature>
<dbReference type="Pfam" id="PF08552">
    <property type="entry name" value="Kei1"/>
    <property type="match status" value="1"/>
</dbReference>
<dbReference type="EMBL" id="CP058606">
    <property type="protein sequence ID" value="QLG72062.1"/>
    <property type="molecule type" value="Genomic_DNA"/>
</dbReference>
<accession>A0A7H9B2S0</accession>
<dbReference type="GO" id="GO:0070917">
    <property type="term" value="F:inositol phosphoceramide synthase regulator activity"/>
    <property type="evidence" value="ECO:0007669"/>
    <property type="project" value="InterPro"/>
</dbReference>
<gene>
    <name evidence="2" type="ORF">HG535_0C04160</name>
</gene>
<keyword evidence="1" id="KW-0812">Transmembrane</keyword>
<organism evidence="2 3">
    <name type="scientific">Zygotorulaspora mrakii</name>
    <name type="common">Zygosaccharomyces mrakii</name>
    <dbReference type="NCBI Taxonomy" id="42260"/>
    <lineage>
        <taxon>Eukaryota</taxon>
        <taxon>Fungi</taxon>
        <taxon>Dikarya</taxon>
        <taxon>Ascomycota</taxon>
        <taxon>Saccharomycotina</taxon>
        <taxon>Saccharomycetes</taxon>
        <taxon>Saccharomycetales</taxon>
        <taxon>Saccharomycetaceae</taxon>
        <taxon>Zygotorulaspora</taxon>
    </lineage>
</organism>
<evidence type="ECO:0000313" key="3">
    <source>
        <dbReference type="Proteomes" id="UP000509704"/>
    </source>
</evidence>
<name>A0A7H9B2S0_ZYGMR</name>
<keyword evidence="1" id="KW-0472">Membrane</keyword>
<dbReference type="GO" id="GO:0006673">
    <property type="term" value="P:inositol phosphoceramide metabolic process"/>
    <property type="evidence" value="ECO:0007669"/>
    <property type="project" value="InterPro"/>
</dbReference>
<dbReference type="RefSeq" id="XP_037143790.1">
    <property type="nucleotide sequence ID" value="XM_037287895.1"/>
</dbReference>
<evidence type="ECO:0000256" key="1">
    <source>
        <dbReference type="SAM" id="Phobius"/>
    </source>
</evidence>
<feature type="transmembrane region" description="Helical" evidence="1">
    <location>
        <begin position="79"/>
        <end position="103"/>
    </location>
</feature>
<keyword evidence="1" id="KW-1133">Transmembrane helix</keyword>
<dbReference type="GO" id="GO:0070916">
    <property type="term" value="C:inositol phosphoceramide synthase complex"/>
    <property type="evidence" value="ECO:0007669"/>
    <property type="project" value="TreeGrafter"/>
</dbReference>
<dbReference type="InterPro" id="IPR013862">
    <property type="entry name" value="Kei1"/>
</dbReference>
<dbReference type="PANTHER" id="PTHR28077">
    <property type="entry name" value="INOSITOL PHOSPHORYLCERAMIDE SYNTHASE REGULATORY SUBUNIT KEI1"/>
    <property type="match status" value="1"/>
</dbReference>
<dbReference type="AlphaFoldDB" id="A0A7H9B2S0"/>
<feature type="transmembrane region" description="Helical" evidence="1">
    <location>
        <begin position="143"/>
        <end position="164"/>
    </location>
</feature>
<keyword evidence="3" id="KW-1185">Reference proteome</keyword>
<sequence>MRQRSSHLPKTFLGCLPLYIGVDISLGVTIFNKCSGAYGILALFTGHPLEFMQWVMYLWSIATLCVYAQGLFQKHRPKLLTFSQIFVTFSIDTILTCLFTLWFTHSWYSLEGSSKENSSTGTSDGIQEANQGASQAVEYGATLFITLVSLISKLYFNFLLASYVQELLLHPKYMVDQDDVEQDLKHQRPWKRWWIKSQKICYKFSKNLLA</sequence>
<dbReference type="GO" id="GO:0000139">
    <property type="term" value="C:Golgi membrane"/>
    <property type="evidence" value="ECO:0007669"/>
    <property type="project" value="TreeGrafter"/>
</dbReference>
<dbReference type="Proteomes" id="UP000509704">
    <property type="component" value="Chromosome 3"/>
</dbReference>
<evidence type="ECO:0000313" key="2">
    <source>
        <dbReference type="EMBL" id="QLG72062.1"/>
    </source>
</evidence>
<proteinExistence type="predicted"/>
<protein>
    <submittedName>
        <fullName evidence="2">Uncharacterized protein</fullName>
    </submittedName>
</protein>
<dbReference type="PANTHER" id="PTHR28077:SF1">
    <property type="entry name" value="INOSITOL PHOSPHORYLCERAMIDE SYNTHASE REGULATORY SUBUNIT KEI1"/>
    <property type="match status" value="1"/>
</dbReference>
<dbReference type="KEGG" id="zmk:HG535_0C04160"/>
<dbReference type="GeneID" id="59235760"/>
<feature type="transmembrane region" description="Helical" evidence="1">
    <location>
        <begin position="12"/>
        <end position="31"/>
    </location>
</feature>
<dbReference type="OrthoDB" id="3338076at2759"/>
<reference evidence="2 3" key="1">
    <citation type="submission" date="2020-07" db="EMBL/GenBank/DDBJ databases">
        <title>The yeast mating-type switching endonuclease HO is a domesticated member of an unorthodox homing genetic element family.</title>
        <authorList>
            <person name="Coughlan A.Y."/>
            <person name="Lombardi L."/>
            <person name="Braun-Galleani S."/>
            <person name="Martos A.R."/>
            <person name="Galeote V."/>
            <person name="Bigey F."/>
            <person name="Dequin S."/>
            <person name="Byrne K.P."/>
            <person name="Wolfe K.H."/>
        </authorList>
    </citation>
    <scope>NUCLEOTIDE SEQUENCE [LARGE SCALE GENOMIC DNA]</scope>
    <source>
        <strain evidence="2 3">NRRL Y-6702</strain>
    </source>
</reference>